<sequence>MIDNKWFCEPNDERESWCFLILEQRNSEGDGSITGWQIGYGNPKKMTRTLSSSGSSEEEIIQGLLDEIYYCRREGILMITAERDSVPALRTHILLLGMEEASFRGVEYVCIDRLLEEHFLGLGDLDGSSGRSILELGERIGIVEDCEETELLRRIFLRIGPLLPKSFPPR</sequence>
<comment type="caution">
    <text evidence="1">The sequence shown here is derived from an EMBL/GenBank/DDBJ whole genome shotgun (WGS) entry which is preliminary data.</text>
</comment>
<name>A0A133VP37_9EURY</name>
<proteinExistence type="predicted"/>
<reference evidence="1 2" key="1">
    <citation type="journal article" date="2016" name="Sci. Rep.">
        <title>Metabolic traits of an uncultured archaeal lineage -MSBL1- from brine pools of the Red Sea.</title>
        <authorList>
            <person name="Mwirichia R."/>
            <person name="Alam I."/>
            <person name="Rashid M."/>
            <person name="Vinu M."/>
            <person name="Ba-Alawi W."/>
            <person name="Anthony Kamau A."/>
            <person name="Kamanda Ngugi D."/>
            <person name="Goker M."/>
            <person name="Klenk H.P."/>
            <person name="Bajic V."/>
            <person name="Stingl U."/>
        </authorList>
    </citation>
    <scope>NUCLEOTIDE SEQUENCE [LARGE SCALE GENOMIC DNA]</scope>
    <source>
        <strain evidence="1">SCGC-AAA385D11</strain>
    </source>
</reference>
<gene>
    <name evidence="1" type="ORF">AKJ58_00600</name>
</gene>
<dbReference type="AlphaFoldDB" id="A0A133VP37"/>
<dbReference type="EMBL" id="LHYK01000007">
    <property type="protein sequence ID" value="KXB08200.1"/>
    <property type="molecule type" value="Genomic_DNA"/>
</dbReference>
<evidence type="ECO:0000313" key="1">
    <source>
        <dbReference type="EMBL" id="KXB08200.1"/>
    </source>
</evidence>
<organism evidence="1 2">
    <name type="scientific">candidate division MSBL1 archaeon SCGC-AAA385D11</name>
    <dbReference type="NCBI Taxonomy" id="1698286"/>
    <lineage>
        <taxon>Archaea</taxon>
        <taxon>Methanobacteriati</taxon>
        <taxon>Methanobacteriota</taxon>
        <taxon>candidate division MSBL1</taxon>
    </lineage>
</organism>
<evidence type="ECO:0000313" key="2">
    <source>
        <dbReference type="Proteomes" id="UP000070256"/>
    </source>
</evidence>
<keyword evidence="2" id="KW-1185">Reference proteome</keyword>
<protein>
    <submittedName>
        <fullName evidence="1">Uncharacterized protein</fullName>
    </submittedName>
</protein>
<accession>A0A133VP37</accession>
<dbReference type="Proteomes" id="UP000070256">
    <property type="component" value="Unassembled WGS sequence"/>
</dbReference>